<organism evidence="2 3">
    <name type="scientific">Chondrus crispus</name>
    <name type="common">Carrageen Irish moss</name>
    <name type="synonym">Polymorpha crispa</name>
    <dbReference type="NCBI Taxonomy" id="2769"/>
    <lineage>
        <taxon>Eukaryota</taxon>
        <taxon>Rhodophyta</taxon>
        <taxon>Florideophyceae</taxon>
        <taxon>Rhodymeniophycidae</taxon>
        <taxon>Gigartinales</taxon>
        <taxon>Gigartinaceae</taxon>
        <taxon>Chondrus</taxon>
    </lineage>
</organism>
<evidence type="ECO:0000256" key="1">
    <source>
        <dbReference type="SAM" id="MobiDB-lite"/>
    </source>
</evidence>
<dbReference type="Gramene" id="CDF34703">
    <property type="protein sequence ID" value="CDF34703"/>
    <property type="gene ID" value="CHC_T00003621001"/>
</dbReference>
<feature type="region of interest" description="Disordered" evidence="1">
    <location>
        <begin position="1"/>
        <end position="23"/>
    </location>
</feature>
<gene>
    <name evidence="2" type="ORF">CHC_T00003621001</name>
</gene>
<reference evidence="3" key="1">
    <citation type="journal article" date="2013" name="Proc. Natl. Acad. Sci. U.S.A.">
        <title>Genome structure and metabolic features in the red seaweed Chondrus crispus shed light on evolution of the Archaeplastida.</title>
        <authorList>
            <person name="Collen J."/>
            <person name="Porcel B."/>
            <person name="Carre W."/>
            <person name="Ball S.G."/>
            <person name="Chaparro C."/>
            <person name="Tonon T."/>
            <person name="Barbeyron T."/>
            <person name="Michel G."/>
            <person name="Noel B."/>
            <person name="Valentin K."/>
            <person name="Elias M."/>
            <person name="Artiguenave F."/>
            <person name="Arun A."/>
            <person name="Aury J.M."/>
            <person name="Barbosa-Neto J.F."/>
            <person name="Bothwell J.H."/>
            <person name="Bouget F.Y."/>
            <person name="Brillet L."/>
            <person name="Cabello-Hurtado F."/>
            <person name="Capella-Gutierrez S."/>
            <person name="Charrier B."/>
            <person name="Cladiere L."/>
            <person name="Cock J.M."/>
            <person name="Coelho S.M."/>
            <person name="Colleoni C."/>
            <person name="Czjzek M."/>
            <person name="Da Silva C."/>
            <person name="Delage L."/>
            <person name="Denoeud F."/>
            <person name="Deschamps P."/>
            <person name="Dittami S.M."/>
            <person name="Gabaldon T."/>
            <person name="Gachon C.M."/>
            <person name="Groisillier A."/>
            <person name="Herve C."/>
            <person name="Jabbari K."/>
            <person name="Katinka M."/>
            <person name="Kloareg B."/>
            <person name="Kowalczyk N."/>
            <person name="Labadie K."/>
            <person name="Leblanc C."/>
            <person name="Lopez P.J."/>
            <person name="McLachlan D.H."/>
            <person name="Meslet-Cladiere L."/>
            <person name="Moustafa A."/>
            <person name="Nehr Z."/>
            <person name="Nyvall Collen P."/>
            <person name="Panaud O."/>
            <person name="Partensky F."/>
            <person name="Poulain J."/>
            <person name="Rensing S.A."/>
            <person name="Rousvoal S."/>
            <person name="Samson G."/>
            <person name="Symeonidi A."/>
            <person name="Weissenbach J."/>
            <person name="Zambounis A."/>
            <person name="Wincker P."/>
            <person name="Boyen C."/>
        </authorList>
    </citation>
    <scope>NUCLEOTIDE SEQUENCE [LARGE SCALE GENOMIC DNA]</scope>
    <source>
        <strain evidence="3">cv. Stackhouse</strain>
    </source>
</reference>
<keyword evidence="3" id="KW-1185">Reference proteome</keyword>
<dbReference type="AlphaFoldDB" id="R7QA94"/>
<evidence type="ECO:0000313" key="3">
    <source>
        <dbReference type="Proteomes" id="UP000012073"/>
    </source>
</evidence>
<dbReference type="EMBL" id="HG001706">
    <property type="protein sequence ID" value="CDF34703.1"/>
    <property type="molecule type" value="Genomic_DNA"/>
</dbReference>
<dbReference type="GeneID" id="17322238"/>
<evidence type="ECO:0000313" key="2">
    <source>
        <dbReference type="EMBL" id="CDF34703.1"/>
    </source>
</evidence>
<dbReference type="KEGG" id="ccp:CHC_T00003621001"/>
<dbReference type="Proteomes" id="UP000012073">
    <property type="component" value="Unassembled WGS sequence"/>
</dbReference>
<proteinExistence type="predicted"/>
<feature type="compositionally biased region" description="Basic and acidic residues" evidence="1">
    <location>
        <begin position="1"/>
        <end position="10"/>
    </location>
</feature>
<feature type="compositionally biased region" description="Low complexity" evidence="1">
    <location>
        <begin position="11"/>
        <end position="23"/>
    </location>
</feature>
<accession>R7QA94</accession>
<sequence>MEKWRTESSRRPSGSSTSTSCSVNSGIRRARQFWAFSALTPAAVGRVRSSIQYTAGGPRPSYVNPSMSNVRELSAYTTPATPWFAKSDSFPSLTLTFRGGRAARVHRGSACGTSAMRSGSIATPP</sequence>
<name>R7QA94_CHOCR</name>
<dbReference type="RefSeq" id="XP_005714522.1">
    <property type="nucleotide sequence ID" value="XM_005714465.1"/>
</dbReference>
<protein>
    <submittedName>
        <fullName evidence="2">Uncharacterized protein</fullName>
    </submittedName>
</protein>